<gene>
    <name evidence="3" type="primary">f2r</name>
    <name evidence="3" type="ORF">g.20688</name>
</gene>
<reference evidence="3" key="1">
    <citation type="submission" date="2015-07" db="EMBL/GenBank/DDBJ databases">
        <title>Transcriptome Assembly of Anthurium amnicola.</title>
        <authorList>
            <person name="Suzuki J."/>
        </authorList>
    </citation>
    <scope>NUCLEOTIDE SEQUENCE</scope>
</reference>
<accession>A0A1D1YX96</accession>
<dbReference type="EMBL" id="GDJX01008702">
    <property type="protein sequence ID" value="JAT59234.1"/>
    <property type="molecule type" value="Transcribed_RNA"/>
</dbReference>
<protein>
    <submittedName>
        <fullName evidence="3">Proteinase-activated receptor 1</fullName>
    </submittedName>
</protein>
<name>A0A1D1YX96_9ARAE</name>
<keyword evidence="1" id="KW-0472">Membrane</keyword>
<feature type="signal peptide" evidence="2">
    <location>
        <begin position="1"/>
        <end position="22"/>
    </location>
</feature>
<evidence type="ECO:0000256" key="1">
    <source>
        <dbReference type="SAM" id="Phobius"/>
    </source>
</evidence>
<dbReference type="AlphaFoldDB" id="A0A1D1YX96"/>
<keyword evidence="2" id="KW-0732">Signal</keyword>
<keyword evidence="3" id="KW-0675">Receptor</keyword>
<feature type="transmembrane region" description="Helical" evidence="1">
    <location>
        <begin position="220"/>
        <end position="245"/>
    </location>
</feature>
<sequence>MTTMKTSLFALFIACLIVLSTAIPLKDVSSTSIIVTESNTTPSSERFAVTVSRIDDLLDDDGSLVAERLMSVIMSFDLHDNELLLNGVPITLGAQSIEVIQAEVAITSQEKVDLDKQFDVGLVTVEVESKAEAIQTEDQNVVLRRINVSTRVIEIDGQEVIQTESTEKIFEVKTYAVFEDDEEGFEAIPSDSLPVKSSCGSRAVSKIKHWWRRTSRLTRILVGSFCLTFILGLLTIVIAYTVVLIKGKVCHRSYESLADEIIFDQVIYIADEEKRALMEKEEENKK</sequence>
<proteinExistence type="predicted"/>
<evidence type="ECO:0000256" key="2">
    <source>
        <dbReference type="SAM" id="SignalP"/>
    </source>
</evidence>
<evidence type="ECO:0000313" key="3">
    <source>
        <dbReference type="EMBL" id="JAT59234.1"/>
    </source>
</evidence>
<keyword evidence="1" id="KW-1133">Transmembrane helix</keyword>
<organism evidence="3">
    <name type="scientific">Anthurium amnicola</name>
    <dbReference type="NCBI Taxonomy" id="1678845"/>
    <lineage>
        <taxon>Eukaryota</taxon>
        <taxon>Viridiplantae</taxon>
        <taxon>Streptophyta</taxon>
        <taxon>Embryophyta</taxon>
        <taxon>Tracheophyta</taxon>
        <taxon>Spermatophyta</taxon>
        <taxon>Magnoliopsida</taxon>
        <taxon>Liliopsida</taxon>
        <taxon>Araceae</taxon>
        <taxon>Pothoideae</taxon>
        <taxon>Potheae</taxon>
        <taxon>Anthurium</taxon>
    </lineage>
</organism>
<feature type="chain" id="PRO_5008900547" evidence="2">
    <location>
        <begin position="23"/>
        <end position="286"/>
    </location>
</feature>
<keyword evidence="1" id="KW-0812">Transmembrane</keyword>